<dbReference type="PANTHER" id="PTHR46749">
    <property type="entry name" value="COMPLEX III ASSEMBLY FACTOR LYRM7"/>
    <property type="match status" value="1"/>
</dbReference>
<name>A0AAN6YXW4_9PEZI</name>
<feature type="domain" description="Complex 1 LYR protein" evidence="9">
    <location>
        <begin position="2"/>
        <end position="58"/>
    </location>
</feature>
<keyword evidence="5" id="KW-0809">Transit peptide</keyword>
<dbReference type="AlphaFoldDB" id="A0AAN6YXW4"/>
<evidence type="ECO:0000256" key="2">
    <source>
        <dbReference type="ARBA" id="ARBA00009949"/>
    </source>
</evidence>
<dbReference type="InterPro" id="IPR008011">
    <property type="entry name" value="Complex1_LYR_dom"/>
</dbReference>
<dbReference type="GeneID" id="89941376"/>
<evidence type="ECO:0000256" key="6">
    <source>
        <dbReference type="ARBA" id="ARBA00023128"/>
    </source>
</evidence>
<comment type="subunit">
    <text evidence="3">Interacts with RIP1.</text>
</comment>
<dbReference type="RefSeq" id="XP_064675372.1">
    <property type="nucleotide sequence ID" value="XM_064817251.1"/>
</dbReference>
<evidence type="ECO:0000313" key="11">
    <source>
        <dbReference type="Proteomes" id="UP001302812"/>
    </source>
</evidence>
<dbReference type="Proteomes" id="UP001302812">
    <property type="component" value="Unassembled WGS sequence"/>
</dbReference>
<dbReference type="CDD" id="cd20267">
    <property type="entry name" value="Complex1_LYR_LYRM7"/>
    <property type="match status" value="1"/>
</dbReference>
<dbReference type="EMBL" id="MU853332">
    <property type="protein sequence ID" value="KAK4117802.1"/>
    <property type="molecule type" value="Genomic_DNA"/>
</dbReference>
<comment type="caution">
    <text evidence="10">The sequence shown here is derived from an EMBL/GenBank/DDBJ whole genome shotgun (WGS) entry which is preliminary data.</text>
</comment>
<accession>A0AAN6YXW4</accession>
<reference evidence="10" key="2">
    <citation type="submission" date="2023-05" db="EMBL/GenBank/DDBJ databases">
        <authorList>
            <consortium name="Lawrence Berkeley National Laboratory"/>
            <person name="Steindorff A."/>
            <person name="Hensen N."/>
            <person name="Bonometti L."/>
            <person name="Westerberg I."/>
            <person name="Brannstrom I.O."/>
            <person name="Guillou S."/>
            <person name="Cros-Aarteil S."/>
            <person name="Calhoun S."/>
            <person name="Haridas S."/>
            <person name="Kuo A."/>
            <person name="Mondo S."/>
            <person name="Pangilinan J."/>
            <person name="Riley R."/>
            <person name="Labutti K."/>
            <person name="Andreopoulos B."/>
            <person name="Lipzen A."/>
            <person name="Chen C."/>
            <person name="Yanf M."/>
            <person name="Daum C."/>
            <person name="Ng V."/>
            <person name="Clum A."/>
            <person name="Ohm R."/>
            <person name="Martin F."/>
            <person name="Silar P."/>
            <person name="Natvig D."/>
            <person name="Lalanne C."/>
            <person name="Gautier V."/>
            <person name="Ament-Velasquez S.L."/>
            <person name="Kruys A."/>
            <person name="Hutchinson M.I."/>
            <person name="Powell A.J."/>
            <person name="Barry K."/>
            <person name="Miller A.N."/>
            <person name="Grigoriev I.V."/>
            <person name="Debuchy R."/>
            <person name="Gladieux P."/>
            <person name="Thoren M.H."/>
            <person name="Johannesson H."/>
        </authorList>
    </citation>
    <scope>NUCLEOTIDE SEQUENCE</scope>
    <source>
        <strain evidence="10">CBS 508.74</strain>
    </source>
</reference>
<keyword evidence="7" id="KW-0143">Chaperone</keyword>
<dbReference type="InterPro" id="IPR045298">
    <property type="entry name" value="Complex1_LYR_LYRM7"/>
</dbReference>
<evidence type="ECO:0000256" key="1">
    <source>
        <dbReference type="ARBA" id="ARBA00004305"/>
    </source>
</evidence>
<comment type="function">
    <text evidence="8">Assembly factor required for Rieske Fe-S protein RIP1 incorporation into the cytochrome b-c1 (CIII) complex. Functions as a chaperone, binding to this subunit within the mitochondrial matrix and stabilizing it prior to its translocation and insertion into the late CIII dimeric intermediate within the mitochondrial inner membrane. Modulates the mitochondrial matrix zinc pool.</text>
</comment>
<proteinExistence type="inferred from homology"/>
<comment type="subcellular location">
    <subcellularLocation>
        <location evidence="1">Mitochondrion matrix</location>
    </subcellularLocation>
</comment>
<keyword evidence="6" id="KW-0496">Mitochondrion</keyword>
<dbReference type="GO" id="GO:0005759">
    <property type="term" value="C:mitochondrial matrix"/>
    <property type="evidence" value="ECO:0007669"/>
    <property type="project" value="UniProtKB-SubCell"/>
</dbReference>
<comment type="similarity">
    <text evidence="2">Belongs to the complex I LYR family. MZM1 subfamily.</text>
</comment>
<gene>
    <name evidence="10" type="ORF">N656DRAFT_794233</name>
</gene>
<evidence type="ECO:0000256" key="8">
    <source>
        <dbReference type="ARBA" id="ARBA00025268"/>
    </source>
</evidence>
<evidence type="ECO:0000256" key="5">
    <source>
        <dbReference type="ARBA" id="ARBA00022946"/>
    </source>
</evidence>
<dbReference type="InterPro" id="IPR050435">
    <property type="entry name" value="MZM1/LYRM7"/>
</dbReference>
<dbReference type="PANTHER" id="PTHR46749:SF1">
    <property type="entry name" value="COMPLEX III ASSEMBLY FACTOR LYRM7"/>
    <property type="match status" value="1"/>
</dbReference>
<evidence type="ECO:0000313" key="10">
    <source>
        <dbReference type="EMBL" id="KAK4117802.1"/>
    </source>
</evidence>
<dbReference type="GO" id="GO:0044183">
    <property type="term" value="F:protein folding chaperone"/>
    <property type="evidence" value="ECO:0007669"/>
    <property type="project" value="TreeGrafter"/>
</dbReference>
<keyword evidence="11" id="KW-1185">Reference proteome</keyword>
<reference evidence="10" key="1">
    <citation type="journal article" date="2023" name="Mol. Phylogenet. Evol.">
        <title>Genome-scale phylogeny and comparative genomics of the fungal order Sordariales.</title>
        <authorList>
            <person name="Hensen N."/>
            <person name="Bonometti L."/>
            <person name="Westerberg I."/>
            <person name="Brannstrom I.O."/>
            <person name="Guillou S."/>
            <person name="Cros-Aarteil S."/>
            <person name="Calhoun S."/>
            <person name="Haridas S."/>
            <person name="Kuo A."/>
            <person name="Mondo S."/>
            <person name="Pangilinan J."/>
            <person name="Riley R."/>
            <person name="LaButti K."/>
            <person name="Andreopoulos B."/>
            <person name="Lipzen A."/>
            <person name="Chen C."/>
            <person name="Yan M."/>
            <person name="Daum C."/>
            <person name="Ng V."/>
            <person name="Clum A."/>
            <person name="Steindorff A."/>
            <person name="Ohm R.A."/>
            <person name="Martin F."/>
            <person name="Silar P."/>
            <person name="Natvig D.O."/>
            <person name="Lalanne C."/>
            <person name="Gautier V."/>
            <person name="Ament-Velasquez S.L."/>
            <person name="Kruys A."/>
            <person name="Hutchinson M.I."/>
            <person name="Powell A.J."/>
            <person name="Barry K."/>
            <person name="Miller A.N."/>
            <person name="Grigoriev I.V."/>
            <person name="Debuchy R."/>
            <person name="Gladieux P."/>
            <person name="Hiltunen Thoren M."/>
            <person name="Johannesson H."/>
        </authorList>
    </citation>
    <scope>NUCLEOTIDE SEQUENCE</scope>
    <source>
        <strain evidence="10">CBS 508.74</strain>
    </source>
</reference>
<sequence>MAALQAYKNLLRASRIAFEGDTRMLDAARQQIRREFREKASLSPSDPTVQPAIQHAEEVASFLKTNLVQGRREGDKYKLRIHQYTERGDNDSIKLGNKNITVDGGVKCCSER</sequence>
<dbReference type="GO" id="GO:0034551">
    <property type="term" value="P:mitochondrial respiratory chain complex III assembly"/>
    <property type="evidence" value="ECO:0007669"/>
    <property type="project" value="InterPro"/>
</dbReference>
<evidence type="ECO:0000256" key="7">
    <source>
        <dbReference type="ARBA" id="ARBA00023186"/>
    </source>
</evidence>
<protein>
    <recommendedName>
        <fullName evidence="4">Mitochondrial zinc maintenance protein 1, mitochondrial</fullName>
    </recommendedName>
</protein>
<dbReference type="Pfam" id="PF05347">
    <property type="entry name" value="Complex1_LYR"/>
    <property type="match status" value="1"/>
</dbReference>
<organism evidence="10 11">
    <name type="scientific">Canariomyces notabilis</name>
    <dbReference type="NCBI Taxonomy" id="2074819"/>
    <lineage>
        <taxon>Eukaryota</taxon>
        <taxon>Fungi</taxon>
        <taxon>Dikarya</taxon>
        <taxon>Ascomycota</taxon>
        <taxon>Pezizomycotina</taxon>
        <taxon>Sordariomycetes</taxon>
        <taxon>Sordariomycetidae</taxon>
        <taxon>Sordariales</taxon>
        <taxon>Chaetomiaceae</taxon>
        <taxon>Canariomyces</taxon>
    </lineage>
</organism>
<evidence type="ECO:0000256" key="4">
    <source>
        <dbReference type="ARBA" id="ARBA00015108"/>
    </source>
</evidence>
<evidence type="ECO:0000256" key="3">
    <source>
        <dbReference type="ARBA" id="ARBA00011589"/>
    </source>
</evidence>
<evidence type="ECO:0000259" key="9">
    <source>
        <dbReference type="Pfam" id="PF05347"/>
    </source>
</evidence>